<dbReference type="InterPro" id="IPR013740">
    <property type="entry name" value="Redoxin"/>
</dbReference>
<keyword evidence="7" id="KW-1185">Reference proteome</keyword>
<comment type="subcellular location">
    <subcellularLocation>
        <location evidence="1">Cell envelope</location>
    </subcellularLocation>
</comment>
<dbReference type="GO" id="GO:0030313">
    <property type="term" value="C:cell envelope"/>
    <property type="evidence" value="ECO:0007669"/>
    <property type="project" value="UniProtKB-SubCell"/>
</dbReference>
<dbReference type="Pfam" id="PF08534">
    <property type="entry name" value="Redoxin"/>
    <property type="match status" value="1"/>
</dbReference>
<evidence type="ECO:0000313" key="6">
    <source>
        <dbReference type="EMBL" id="QGW29470.1"/>
    </source>
</evidence>
<protein>
    <submittedName>
        <fullName evidence="6">Redoxin domain-containing protein</fullName>
    </submittedName>
</protein>
<feature type="domain" description="Thioredoxin" evidence="5">
    <location>
        <begin position="329"/>
        <end position="468"/>
    </location>
</feature>
<keyword evidence="4" id="KW-0676">Redox-active center</keyword>
<dbReference type="AlphaFoldDB" id="A0A6I6GGF7"/>
<evidence type="ECO:0000256" key="3">
    <source>
        <dbReference type="ARBA" id="ARBA00023157"/>
    </source>
</evidence>
<sequence length="469" mass="53768">MICRSVHLILRYSMQQKLILIFLKVTAIIPLWSISSFGQKNIDNVIIKGNIVNISNQIELEDMSAVGRISASNPERYFLPDSLGNFSIKTHVKSPGYFRLGRNIIYLSPGDNINVQIDFNLPEKAKFEGSNWKLNDYLKNTAFPKAGSYCEYSSLIKSTVNETIDAFVDYGKKRHQSLLALPDASPLFIELEEARIKADIINSIVSLTWFYPERHKLSMDSSKRFQQTFMPQIGKLIEPFINKFVNSDYLDLVVYQKIAGYVIKYNKQDSASTSSLTIKEWITASSIFAEMNYQYENADFEKINDRINLIVKEEYRYPLLEFLKSKSIFANGSQAQDFAALNINKKSVKLSDLKGKVILLDFWATWCGPCIQAFPQIEAIKQHFINDSNVVIQSVSIDENTAKWESAVSKYNLGKNTWIINRYAIPEYQLYSLPRIVIVDKNFRVVSFSGFEPSDKEGLIQFIEKLLIE</sequence>
<accession>A0A6I6GGF7</accession>
<keyword evidence="2" id="KW-0201">Cytochrome c-type biogenesis</keyword>
<evidence type="ECO:0000256" key="4">
    <source>
        <dbReference type="ARBA" id="ARBA00023284"/>
    </source>
</evidence>
<evidence type="ECO:0000256" key="2">
    <source>
        <dbReference type="ARBA" id="ARBA00022748"/>
    </source>
</evidence>
<dbReference type="InterPro" id="IPR050553">
    <property type="entry name" value="Thioredoxin_ResA/DsbE_sf"/>
</dbReference>
<dbReference type="CDD" id="cd02966">
    <property type="entry name" value="TlpA_like_family"/>
    <property type="match status" value="1"/>
</dbReference>
<dbReference type="PANTHER" id="PTHR42852">
    <property type="entry name" value="THIOL:DISULFIDE INTERCHANGE PROTEIN DSBE"/>
    <property type="match status" value="1"/>
</dbReference>
<proteinExistence type="predicted"/>
<evidence type="ECO:0000259" key="5">
    <source>
        <dbReference type="PROSITE" id="PS51352"/>
    </source>
</evidence>
<dbReference type="GO" id="GO:0017004">
    <property type="term" value="P:cytochrome complex assembly"/>
    <property type="evidence" value="ECO:0007669"/>
    <property type="project" value="UniProtKB-KW"/>
</dbReference>
<dbReference type="KEGG" id="fls:GLV81_16370"/>
<dbReference type="GO" id="GO:0016491">
    <property type="term" value="F:oxidoreductase activity"/>
    <property type="evidence" value="ECO:0007669"/>
    <property type="project" value="InterPro"/>
</dbReference>
<evidence type="ECO:0000313" key="7">
    <source>
        <dbReference type="Proteomes" id="UP000426027"/>
    </source>
</evidence>
<dbReference type="Gene3D" id="3.40.30.10">
    <property type="entry name" value="Glutaredoxin"/>
    <property type="match status" value="1"/>
</dbReference>
<organism evidence="6 7">
    <name type="scientific">Phnomibacter ginsenosidimutans</name>
    <dbReference type="NCBI Taxonomy" id="2676868"/>
    <lineage>
        <taxon>Bacteria</taxon>
        <taxon>Pseudomonadati</taxon>
        <taxon>Bacteroidota</taxon>
        <taxon>Chitinophagia</taxon>
        <taxon>Chitinophagales</taxon>
        <taxon>Chitinophagaceae</taxon>
        <taxon>Phnomibacter</taxon>
    </lineage>
</organism>
<dbReference type="InterPro" id="IPR013766">
    <property type="entry name" value="Thioredoxin_domain"/>
</dbReference>
<dbReference type="InterPro" id="IPR036249">
    <property type="entry name" value="Thioredoxin-like_sf"/>
</dbReference>
<name>A0A6I6GGF7_9BACT</name>
<dbReference type="SUPFAM" id="SSF52833">
    <property type="entry name" value="Thioredoxin-like"/>
    <property type="match status" value="1"/>
</dbReference>
<gene>
    <name evidence="6" type="ORF">GLV81_16370</name>
</gene>
<keyword evidence="3" id="KW-1015">Disulfide bond</keyword>
<dbReference type="PANTHER" id="PTHR42852:SF6">
    <property type="entry name" value="THIOL:DISULFIDE INTERCHANGE PROTEIN DSBE"/>
    <property type="match status" value="1"/>
</dbReference>
<dbReference type="EMBL" id="CP046566">
    <property type="protein sequence ID" value="QGW29470.1"/>
    <property type="molecule type" value="Genomic_DNA"/>
</dbReference>
<dbReference type="PROSITE" id="PS51352">
    <property type="entry name" value="THIOREDOXIN_2"/>
    <property type="match status" value="1"/>
</dbReference>
<evidence type="ECO:0000256" key="1">
    <source>
        <dbReference type="ARBA" id="ARBA00004196"/>
    </source>
</evidence>
<reference evidence="6 7" key="1">
    <citation type="submission" date="2019-11" db="EMBL/GenBank/DDBJ databases">
        <authorList>
            <person name="Im W.T."/>
        </authorList>
    </citation>
    <scope>NUCLEOTIDE SEQUENCE [LARGE SCALE GENOMIC DNA]</scope>
    <source>
        <strain evidence="6 7">SB-02</strain>
    </source>
</reference>
<dbReference type="Proteomes" id="UP000426027">
    <property type="component" value="Chromosome"/>
</dbReference>